<comment type="function">
    <text evidence="12">Catalyzes the attachment of valine to tRNA(Val). As ValRS can inadvertently accommodate and process structurally similar amino acids such as threonine, to avoid such errors, it has a 'posttransfer' editing activity that hydrolyzes mischarged Thr-tRNA(Val) in a tRNA-dependent manner.</text>
</comment>
<dbReference type="Gene3D" id="1.10.287.380">
    <property type="entry name" value="Valyl-tRNA synthetase, C-terminal domain"/>
    <property type="match status" value="1"/>
</dbReference>
<dbReference type="FunFam" id="3.90.740.10:FF:000005">
    <property type="entry name" value="Valine--tRNA ligase, mitochondrial"/>
    <property type="match status" value="1"/>
</dbReference>
<comment type="subcellular location">
    <subcellularLocation>
        <location evidence="1 12">Cytoplasm</location>
    </subcellularLocation>
</comment>
<dbReference type="EC" id="6.1.1.9" evidence="12"/>
<dbReference type="Proteomes" id="UP000471031">
    <property type="component" value="Unassembled WGS sequence"/>
</dbReference>
<comment type="subunit">
    <text evidence="2 12">Monomer.</text>
</comment>
<dbReference type="FunFam" id="1.10.287.380:FF:000001">
    <property type="entry name" value="Valine--tRNA ligase"/>
    <property type="match status" value="1"/>
</dbReference>
<dbReference type="OrthoDB" id="9810365at2"/>
<dbReference type="InterPro" id="IPR037118">
    <property type="entry name" value="Val-tRNA_synth_C_sf"/>
</dbReference>
<dbReference type="Pfam" id="PF10458">
    <property type="entry name" value="Val_tRNA-synt_C"/>
    <property type="match status" value="1"/>
</dbReference>
<dbReference type="FunFam" id="3.40.50.620:FF:000098">
    <property type="entry name" value="Valine--tRNA ligase"/>
    <property type="match status" value="1"/>
</dbReference>
<proteinExistence type="inferred from homology"/>
<evidence type="ECO:0000256" key="11">
    <source>
        <dbReference type="ARBA" id="ARBA00060830"/>
    </source>
</evidence>
<dbReference type="PROSITE" id="PS00178">
    <property type="entry name" value="AA_TRNA_LIGASE_I"/>
    <property type="match status" value="1"/>
</dbReference>
<dbReference type="Pfam" id="PF08264">
    <property type="entry name" value="Anticodon_1"/>
    <property type="match status" value="1"/>
</dbReference>
<keyword evidence="3 12" id="KW-0963">Cytoplasm</keyword>
<evidence type="ECO:0000259" key="13">
    <source>
        <dbReference type="Pfam" id="PF00133"/>
    </source>
</evidence>
<dbReference type="AlphaFoldDB" id="A0A845LAD0"/>
<evidence type="ECO:0000256" key="4">
    <source>
        <dbReference type="ARBA" id="ARBA00022598"/>
    </source>
</evidence>
<keyword evidence="9 12" id="KW-0030">Aminoacyl-tRNA synthetase</keyword>
<name>A0A845LAD0_HELGE</name>
<dbReference type="NCBIfam" id="TIGR00422">
    <property type="entry name" value="valS"/>
    <property type="match status" value="1"/>
</dbReference>
<reference evidence="16 17" key="1">
    <citation type="submission" date="2020-01" db="EMBL/GenBank/DDBJ databases">
        <title>Whole genome sequence of Heliobacterium gestii DSM 11169.</title>
        <authorList>
            <person name="Kyndt J.A."/>
            <person name="Meyer T.E."/>
        </authorList>
    </citation>
    <scope>NUCLEOTIDE SEQUENCE [LARGE SCALE GENOMIC DNA]</scope>
    <source>
        <strain evidence="16 17">DSM 11169</strain>
    </source>
</reference>
<feature type="domain" description="Valyl-tRNA synthetase tRNA-binding arm" evidence="15">
    <location>
        <begin position="825"/>
        <end position="889"/>
    </location>
</feature>
<dbReference type="SUPFAM" id="SSF46589">
    <property type="entry name" value="tRNA-binding arm"/>
    <property type="match status" value="1"/>
</dbReference>
<sequence>MSEATSSGLSKTYDPKQVEAMRYAWWSEKGFFKADVKGGGKPFSIVMPPPNVTGSLHLGHALDNTLQDILSRFKRMQGYNVLWVPGTDHAGIATQAKVEEALSKEGVSKYDLGRDAFLERVWDWKHQYGNRITTQLRTLGTSCDWSRERFTMDEGCSEAVQEVFIRLYEKGLIYRGNRIINWCPKCQTTISDIEVEHEERGGHLWHIRYPVQGGDGEVVVATTRPETMLGDTAVAVHPDDDRYKHLIGKMVVLPIVNRPIPVIADAYVDPAFGTGVVKITPAHDPNDFEVGLRHNLPQITVMTKEALMNDEAGPYAGLDRYECRKRIVGDLEAQGYLVKVNDHVHAVGQCYRCDTVVEPMVSPQWFVRMKPLAEPAMEVVKDGRLKFVPERFTKIYLGWLENIRDWCISRQLWWGHRIPVWYCDDCDYIYCGRADERPDVCPKCGASHFEQDPDVLDTWFSSGLWPFSTLGWPEKTEELAKYYPTSVLVTGRDIIFFWVARMVFLGLEFMGEVPFREVFIHGLILDAQGRKMSKSLGNGVDPIEVIDQYGADTLRFMLVTGNTPGNDIRFQFERLEGTRNFANKIWNASRFVLMNLEGFKSHQPWGELTLADRWILSRYNRLIGETTAALEQYDLGEAARLIYEFLWNEYCDWYIELAKPRLYGKEPGANDAAASRQTAQKVLAHVLRGTLELLHPFMPFLTEEIWQQLPHHGESIMIAPWPEGEPEFINASVEEEMALVMDVIRAIRNIRAEMNVAPGKRAEVILVSGNEEHRRVLAGGAAYIVNLASASEVEIEGTGYGQPEGAATAIVGDTSIYLPLKGLIDLTKEIDRLTKELRAVESEVRRLGGKLNNAGFIAKAPAEVVAKEREKEGEALRKKSALEERLRTLTSLGT</sequence>
<evidence type="ECO:0000256" key="12">
    <source>
        <dbReference type="HAMAP-Rule" id="MF_02004"/>
    </source>
</evidence>
<dbReference type="InterPro" id="IPR013155">
    <property type="entry name" value="M/V/L/I-tRNA-synth_anticd-bd"/>
</dbReference>
<dbReference type="SUPFAM" id="SSF50677">
    <property type="entry name" value="ValRS/IleRS/LeuRS editing domain"/>
    <property type="match status" value="1"/>
</dbReference>
<protein>
    <recommendedName>
        <fullName evidence="12">Valine--tRNA ligase</fullName>
        <ecNumber evidence="12">6.1.1.9</ecNumber>
    </recommendedName>
    <alternativeName>
        <fullName evidence="12">Valyl-tRNA synthetase</fullName>
        <shortName evidence="12">ValRS</shortName>
    </alternativeName>
</protein>
<dbReference type="Pfam" id="PF00133">
    <property type="entry name" value="tRNA-synt_1"/>
    <property type="match status" value="1"/>
</dbReference>
<evidence type="ECO:0000256" key="7">
    <source>
        <dbReference type="ARBA" id="ARBA00022917"/>
    </source>
</evidence>
<feature type="short sequence motif" description="'KMSKS' region" evidence="12">
    <location>
        <begin position="531"/>
        <end position="535"/>
    </location>
</feature>
<dbReference type="CDD" id="cd07962">
    <property type="entry name" value="Anticodon_Ia_Val"/>
    <property type="match status" value="1"/>
</dbReference>
<dbReference type="GO" id="GO:0006438">
    <property type="term" value="P:valyl-tRNA aminoacylation"/>
    <property type="evidence" value="ECO:0007669"/>
    <property type="project" value="UniProtKB-UniRule"/>
</dbReference>
<dbReference type="InterPro" id="IPR010978">
    <property type="entry name" value="tRNA-bd_arm"/>
</dbReference>
<evidence type="ECO:0000259" key="14">
    <source>
        <dbReference type="Pfam" id="PF08264"/>
    </source>
</evidence>
<evidence type="ECO:0000259" key="15">
    <source>
        <dbReference type="Pfam" id="PF10458"/>
    </source>
</evidence>
<dbReference type="FunFam" id="1.10.730.10:FF:000014">
    <property type="entry name" value="Valine--tRNA ligase"/>
    <property type="match status" value="1"/>
</dbReference>
<evidence type="ECO:0000256" key="10">
    <source>
        <dbReference type="ARBA" id="ARBA00047552"/>
    </source>
</evidence>
<evidence type="ECO:0000256" key="6">
    <source>
        <dbReference type="ARBA" id="ARBA00022840"/>
    </source>
</evidence>
<dbReference type="GO" id="GO:0005829">
    <property type="term" value="C:cytosol"/>
    <property type="evidence" value="ECO:0007669"/>
    <property type="project" value="TreeGrafter"/>
</dbReference>
<dbReference type="RefSeq" id="WP_161260832.1">
    <property type="nucleotide sequence ID" value="NZ_JAFBDC010000006.1"/>
</dbReference>
<evidence type="ECO:0000256" key="9">
    <source>
        <dbReference type="ARBA" id="ARBA00023146"/>
    </source>
</evidence>
<organism evidence="16 17">
    <name type="scientific">Heliomicrobium gestii</name>
    <name type="common">Heliobacterium gestii</name>
    <dbReference type="NCBI Taxonomy" id="2699"/>
    <lineage>
        <taxon>Bacteria</taxon>
        <taxon>Bacillati</taxon>
        <taxon>Bacillota</taxon>
        <taxon>Clostridia</taxon>
        <taxon>Eubacteriales</taxon>
        <taxon>Heliobacteriaceae</taxon>
        <taxon>Heliomicrobium</taxon>
    </lineage>
</organism>
<feature type="binding site" evidence="12">
    <location>
        <position position="534"/>
    </location>
    <ligand>
        <name>ATP</name>
        <dbReference type="ChEBI" id="CHEBI:30616"/>
    </ligand>
</feature>
<feature type="domain" description="Methionyl/Valyl/Leucyl/Isoleucyl-tRNA synthetase anticodon-binding" evidence="14">
    <location>
        <begin position="612"/>
        <end position="765"/>
    </location>
</feature>
<keyword evidence="5 12" id="KW-0547">Nucleotide-binding</keyword>
<keyword evidence="7 12" id="KW-0648">Protein biosynthesis</keyword>
<comment type="domain">
    <text evidence="12">The C-terminal coiled-coil domain is crucial for aminoacylation activity.</text>
</comment>
<dbReference type="PANTHER" id="PTHR11946:SF93">
    <property type="entry name" value="VALINE--TRNA LIGASE, CHLOROPLASTIC_MITOCHONDRIAL 2"/>
    <property type="match status" value="1"/>
</dbReference>
<evidence type="ECO:0000256" key="8">
    <source>
        <dbReference type="ARBA" id="ARBA00023054"/>
    </source>
</evidence>
<dbReference type="GO" id="GO:0005524">
    <property type="term" value="F:ATP binding"/>
    <property type="evidence" value="ECO:0007669"/>
    <property type="project" value="UniProtKB-UniRule"/>
</dbReference>
<dbReference type="GO" id="GO:0002161">
    <property type="term" value="F:aminoacyl-tRNA deacylase activity"/>
    <property type="evidence" value="ECO:0007669"/>
    <property type="project" value="InterPro"/>
</dbReference>
<dbReference type="CDD" id="cd00817">
    <property type="entry name" value="ValRS_core"/>
    <property type="match status" value="1"/>
</dbReference>
<comment type="similarity">
    <text evidence="11 12">Belongs to the class-I aminoacyl-tRNA synthetase family. ValS type 1 subfamily.</text>
</comment>
<dbReference type="FunFam" id="3.40.50.620:FF:000032">
    <property type="entry name" value="Valine--tRNA ligase"/>
    <property type="match status" value="1"/>
</dbReference>
<dbReference type="InterPro" id="IPR002300">
    <property type="entry name" value="aa-tRNA-synth_Ia"/>
</dbReference>
<dbReference type="InterPro" id="IPR009008">
    <property type="entry name" value="Val/Leu/Ile-tRNA-synth_edit"/>
</dbReference>
<dbReference type="InterPro" id="IPR014729">
    <property type="entry name" value="Rossmann-like_a/b/a_fold"/>
</dbReference>
<dbReference type="InterPro" id="IPR033705">
    <property type="entry name" value="Anticodon_Ia_Val"/>
</dbReference>
<dbReference type="InterPro" id="IPR019499">
    <property type="entry name" value="Val-tRNA_synth_tRNA-bd"/>
</dbReference>
<dbReference type="PRINTS" id="PR00986">
    <property type="entry name" value="TRNASYNTHVAL"/>
</dbReference>
<feature type="short sequence motif" description="'HIGH' region" evidence="12">
    <location>
        <begin position="50"/>
        <end position="60"/>
    </location>
</feature>
<feature type="coiled-coil region" evidence="12">
    <location>
        <begin position="823"/>
        <end position="850"/>
    </location>
</feature>
<dbReference type="SUPFAM" id="SSF52374">
    <property type="entry name" value="Nucleotidylyl transferase"/>
    <property type="match status" value="1"/>
</dbReference>
<evidence type="ECO:0000313" key="16">
    <source>
        <dbReference type="EMBL" id="MZP42254.1"/>
    </source>
</evidence>
<evidence type="ECO:0000256" key="3">
    <source>
        <dbReference type="ARBA" id="ARBA00022490"/>
    </source>
</evidence>
<accession>A0A845LAD0</accession>
<feature type="domain" description="Aminoacyl-tRNA synthetase class Ia" evidence="13">
    <location>
        <begin position="22"/>
        <end position="570"/>
    </location>
</feature>
<gene>
    <name evidence="12" type="primary">valS</name>
    <name evidence="16" type="ORF">GTO89_04265</name>
</gene>
<evidence type="ECO:0000256" key="5">
    <source>
        <dbReference type="ARBA" id="ARBA00022741"/>
    </source>
</evidence>
<dbReference type="SUPFAM" id="SSF47323">
    <property type="entry name" value="Anticodon-binding domain of a subclass of class I aminoacyl-tRNA synthetases"/>
    <property type="match status" value="1"/>
</dbReference>
<evidence type="ECO:0000256" key="1">
    <source>
        <dbReference type="ARBA" id="ARBA00004496"/>
    </source>
</evidence>
<dbReference type="NCBIfam" id="NF004349">
    <property type="entry name" value="PRK05729.1"/>
    <property type="match status" value="1"/>
</dbReference>
<dbReference type="EMBL" id="WXEX01000003">
    <property type="protein sequence ID" value="MZP42254.1"/>
    <property type="molecule type" value="Genomic_DNA"/>
</dbReference>
<comment type="catalytic activity">
    <reaction evidence="10 12">
        <text>tRNA(Val) + L-valine + ATP = L-valyl-tRNA(Val) + AMP + diphosphate</text>
        <dbReference type="Rhea" id="RHEA:10704"/>
        <dbReference type="Rhea" id="RHEA-COMP:9672"/>
        <dbReference type="Rhea" id="RHEA-COMP:9708"/>
        <dbReference type="ChEBI" id="CHEBI:30616"/>
        <dbReference type="ChEBI" id="CHEBI:33019"/>
        <dbReference type="ChEBI" id="CHEBI:57762"/>
        <dbReference type="ChEBI" id="CHEBI:78442"/>
        <dbReference type="ChEBI" id="CHEBI:78537"/>
        <dbReference type="ChEBI" id="CHEBI:456215"/>
        <dbReference type="EC" id="6.1.1.9"/>
    </reaction>
</comment>
<comment type="caution">
    <text evidence="16">The sequence shown here is derived from an EMBL/GenBank/DDBJ whole genome shotgun (WGS) entry which is preliminary data.</text>
</comment>
<dbReference type="InterPro" id="IPR001412">
    <property type="entry name" value="aa-tRNA-synth_I_CS"/>
</dbReference>
<comment type="domain">
    <text evidence="12">ValRS has two distinct active sites: one for aminoacylation and one for editing. The misactivated threonine is translocated from the active site to the editing site.</text>
</comment>
<dbReference type="Gene3D" id="1.10.730.10">
    <property type="entry name" value="Isoleucyl-tRNA Synthetase, Domain 1"/>
    <property type="match status" value="1"/>
</dbReference>
<dbReference type="PANTHER" id="PTHR11946">
    <property type="entry name" value="VALYL-TRNA SYNTHETASES"/>
    <property type="match status" value="1"/>
</dbReference>
<dbReference type="InterPro" id="IPR009080">
    <property type="entry name" value="tRNAsynth_Ia_anticodon-bd"/>
</dbReference>
<keyword evidence="4 12" id="KW-0436">Ligase</keyword>
<evidence type="ECO:0000256" key="2">
    <source>
        <dbReference type="ARBA" id="ARBA00011245"/>
    </source>
</evidence>
<dbReference type="HAMAP" id="MF_02004">
    <property type="entry name" value="Val_tRNA_synth_type1"/>
    <property type="match status" value="1"/>
</dbReference>
<dbReference type="Gene3D" id="3.40.50.620">
    <property type="entry name" value="HUPs"/>
    <property type="match status" value="2"/>
</dbReference>
<evidence type="ECO:0000313" key="17">
    <source>
        <dbReference type="Proteomes" id="UP000471031"/>
    </source>
</evidence>
<keyword evidence="6 12" id="KW-0067">ATP-binding</keyword>
<dbReference type="GO" id="GO:0004832">
    <property type="term" value="F:valine-tRNA ligase activity"/>
    <property type="evidence" value="ECO:0007669"/>
    <property type="project" value="UniProtKB-UniRule"/>
</dbReference>
<keyword evidence="17" id="KW-1185">Reference proteome</keyword>
<dbReference type="InterPro" id="IPR002303">
    <property type="entry name" value="Valyl-tRNA_ligase"/>
</dbReference>
<keyword evidence="8 12" id="KW-0175">Coiled coil</keyword>